<evidence type="ECO:0000259" key="3">
    <source>
        <dbReference type="SMART" id="SM00853"/>
    </source>
</evidence>
<proteinExistence type="inferred from homology"/>
<dbReference type="GO" id="GO:0032300">
    <property type="term" value="C:mismatch repair complex"/>
    <property type="evidence" value="ECO:0007669"/>
    <property type="project" value="InterPro"/>
</dbReference>
<dbReference type="EMBL" id="DS995773">
    <property type="protein sequence ID" value="EGE08147.1"/>
    <property type="molecule type" value="Genomic_DNA"/>
</dbReference>
<dbReference type="Pfam" id="PF08676">
    <property type="entry name" value="MutL_C"/>
    <property type="match status" value="1"/>
</dbReference>
<dbReference type="OrthoDB" id="429932at2759"/>
<organism evidence="4 5">
    <name type="scientific">Trichophyton equinum (strain ATCC MYA-4606 / CBS 127.97)</name>
    <name type="common">Horse ringworm fungus</name>
    <dbReference type="NCBI Taxonomy" id="559882"/>
    <lineage>
        <taxon>Eukaryota</taxon>
        <taxon>Fungi</taxon>
        <taxon>Dikarya</taxon>
        <taxon>Ascomycota</taxon>
        <taxon>Pezizomycotina</taxon>
        <taxon>Eurotiomycetes</taxon>
        <taxon>Eurotiomycetidae</taxon>
        <taxon>Onygenales</taxon>
        <taxon>Arthrodermataceae</taxon>
        <taxon>Trichophyton</taxon>
    </lineage>
</organism>
<dbReference type="GO" id="GO:0016887">
    <property type="term" value="F:ATP hydrolysis activity"/>
    <property type="evidence" value="ECO:0007669"/>
    <property type="project" value="InterPro"/>
</dbReference>
<dbReference type="Gene3D" id="3.30.1540.20">
    <property type="entry name" value="MutL, C-terminal domain, dimerisation subdomain"/>
    <property type="match status" value="1"/>
</dbReference>
<dbReference type="InterPro" id="IPR036890">
    <property type="entry name" value="HATPase_C_sf"/>
</dbReference>
<dbReference type="InterPro" id="IPR037198">
    <property type="entry name" value="MutL_C_sf"/>
</dbReference>
<feature type="domain" description="MutL C-terminal dimerisation" evidence="3">
    <location>
        <begin position="712"/>
        <end position="910"/>
    </location>
</feature>
<dbReference type="Gene3D" id="3.30.1370.100">
    <property type="entry name" value="MutL, C-terminal domain, regulatory subdomain"/>
    <property type="match status" value="1"/>
</dbReference>
<dbReference type="GO" id="GO:0006298">
    <property type="term" value="P:mismatch repair"/>
    <property type="evidence" value="ECO:0007669"/>
    <property type="project" value="InterPro"/>
</dbReference>
<protein>
    <submittedName>
        <fullName evidence="4">DNA mismatch repair protein</fullName>
    </submittedName>
</protein>
<accession>F2Q1X9</accession>
<dbReference type="Pfam" id="PF13589">
    <property type="entry name" value="HATPase_c_3"/>
    <property type="match status" value="1"/>
</dbReference>
<dbReference type="eggNOG" id="KOG1978">
    <property type="taxonomic scope" value="Eukaryota"/>
</dbReference>
<gene>
    <name evidence="4" type="ORF">TEQG_06898</name>
</gene>
<dbReference type="VEuPathDB" id="FungiDB:TEQG_06898"/>
<comment type="similarity">
    <text evidence="1">Belongs to the DNA mismatch repair MutL/HexB family.</text>
</comment>
<evidence type="ECO:0000313" key="4">
    <source>
        <dbReference type="EMBL" id="EGE08147.1"/>
    </source>
</evidence>
<dbReference type="InterPro" id="IPR042121">
    <property type="entry name" value="MutL_C_regsub"/>
</dbReference>
<dbReference type="AlphaFoldDB" id="F2Q1X9"/>
<dbReference type="GO" id="GO:0140664">
    <property type="term" value="F:ATP-dependent DNA damage sensor activity"/>
    <property type="evidence" value="ECO:0007669"/>
    <property type="project" value="InterPro"/>
</dbReference>
<dbReference type="SUPFAM" id="SSF118116">
    <property type="entry name" value="DNA mismatch repair protein MutL"/>
    <property type="match status" value="2"/>
</dbReference>
<dbReference type="InterPro" id="IPR038973">
    <property type="entry name" value="MutL/Mlh/Pms-like"/>
</dbReference>
<evidence type="ECO:0000256" key="2">
    <source>
        <dbReference type="SAM" id="MobiDB-lite"/>
    </source>
</evidence>
<dbReference type="Gene3D" id="3.30.565.10">
    <property type="entry name" value="Histidine kinase-like ATPase, C-terminal domain"/>
    <property type="match status" value="1"/>
</dbReference>
<reference evidence="5" key="1">
    <citation type="journal article" date="2012" name="MBio">
        <title>Comparative genome analysis of Trichophyton rubrum and related dermatophytes reveals candidate genes involved in infection.</title>
        <authorList>
            <person name="Martinez D.A."/>
            <person name="Oliver B.G."/>
            <person name="Graeser Y."/>
            <person name="Goldberg J.M."/>
            <person name="Li W."/>
            <person name="Martinez-Rossi N.M."/>
            <person name="Monod M."/>
            <person name="Shelest E."/>
            <person name="Barton R.C."/>
            <person name="Birch E."/>
            <person name="Brakhage A.A."/>
            <person name="Chen Z."/>
            <person name="Gurr S.J."/>
            <person name="Heiman D."/>
            <person name="Heitman J."/>
            <person name="Kosti I."/>
            <person name="Rossi A."/>
            <person name="Saif S."/>
            <person name="Samalova M."/>
            <person name="Saunders C.W."/>
            <person name="Shea T."/>
            <person name="Summerbell R.C."/>
            <person name="Xu J."/>
            <person name="Young S."/>
            <person name="Zeng Q."/>
            <person name="Birren B.W."/>
            <person name="Cuomo C.A."/>
            <person name="White T.C."/>
        </authorList>
    </citation>
    <scope>NUCLEOTIDE SEQUENCE [LARGE SCALE GENOMIC DNA]</scope>
    <source>
        <strain evidence="5">ATCC MYA-4606 / CBS 127.97</strain>
    </source>
</reference>
<sequence>MDLNVPVIRVLPQDVAGQIRSSSIVTSLNGVIVELLKNSLDANASAVMVNVDFQKGTCTVEDDGIGIPPNEFHENGGLGKLHHTSKFYITGQVYGRKGIFIPSLISMALVTITSRNVSFQETNSVIFRHSKLISRLCPAPIQHDLLHPQHGTRVAVNDLFSNLPVRAKRRVQDLRRNEDIDREWDGLKRAITGLLLAFQKPVKVYIVDASRSRKQIFRSKGRNVLDLRPVIKGEDQYSFDLDRVRSILWNAGYITPSDFSSWVAASARSSDIWVEAAISLQPGPTKQVQFISSGINPVYPLGDANVLFSEINQLFASSNFGVEHSSPGVSDGIKMATVADTDTPTSSSINKIRIKSKGVNKWPMFYVRVSTTQASCIDSQSYESYQPKISIQKILGVIKALFRQFLEQYHFLSRHPQCIKRDRQDHLPGSDIPQPAPPGAKRLYHETSPSRKSSTTFDKSKSPPVEPQQSDVKALPFNDFGSWSRVKGGRGGFYDDICAGLPRSKSQPALKRDTGICGIKILCPPTPESAPEHGGESVDQTLPDTTDTGTTREIDPVYGHSASLCPIKPQDELMSWMDPLTKRTIYVNKRTGQTVPRKPEAIKQAPNNPSTSRRLKAIYPSRNDGQGQRRNETSNWFDSLFKSWKNPTFALPELPISSTTSHIRYSEKWSPKIATDSHCLGCQNLQGGNTLEGLMGKSGSRLNKCALKKATVIAQVDQKFILLRTSLICEGREGEEVLVLVDQHAADERCRVEELFTTLCTLTTSGNVDITNLPTPISFRISAQEAILFEARSGYFSSWGCLYEVLRETEGCYSLVVRGLPTLIAERCRVEPRLAIDMLRAEVWDQTEISKPSIRSALEECGSQEFAEIGLGVTETDHCWLQRIGSCPKKMVDLIVSRSCRSAIMFNDVLSVSECRSLVSRLAKCAFPFQCAHGRPSMVPIISLGSRNQLAGSMCGPTELGTSSSLDHMASTSHPEFKPAEPCSDFVTAFSKWQDDSHST</sequence>
<feature type="region of interest" description="Disordered" evidence="2">
    <location>
        <begin position="422"/>
        <end position="473"/>
    </location>
</feature>
<dbReference type="SMART" id="SM00853">
    <property type="entry name" value="MutL_C"/>
    <property type="match status" value="1"/>
</dbReference>
<dbReference type="PANTHER" id="PTHR10073">
    <property type="entry name" value="DNA MISMATCH REPAIR PROTEIN MLH, PMS, MUTL"/>
    <property type="match status" value="1"/>
</dbReference>
<dbReference type="PANTHER" id="PTHR10073:SF47">
    <property type="entry name" value="DNA MISMATCH REPAIR PROTEIN MLH3"/>
    <property type="match status" value="1"/>
</dbReference>
<dbReference type="HOGENOM" id="CLU_005415_0_0_1"/>
<dbReference type="GO" id="GO:0005524">
    <property type="term" value="F:ATP binding"/>
    <property type="evidence" value="ECO:0007669"/>
    <property type="project" value="InterPro"/>
</dbReference>
<evidence type="ECO:0000256" key="1">
    <source>
        <dbReference type="ARBA" id="ARBA00006082"/>
    </source>
</evidence>
<dbReference type="InterPro" id="IPR014790">
    <property type="entry name" value="MutL_C"/>
</dbReference>
<evidence type="ECO:0000313" key="5">
    <source>
        <dbReference type="Proteomes" id="UP000009169"/>
    </source>
</evidence>
<dbReference type="eggNOG" id="KOG1977">
    <property type="taxonomic scope" value="Eukaryota"/>
</dbReference>
<keyword evidence="5" id="KW-1185">Reference proteome</keyword>
<dbReference type="InterPro" id="IPR042120">
    <property type="entry name" value="MutL_C_dimsub"/>
</dbReference>
<dbReference type="SUPFAM" id="SSF55874">
    <property type="entry name" value="ATPase domain of HSP90 chaperone/DNA topoisomerase II/histidine kinase"/>
    <property type="match status" value="1"/>
</dbReference>
<dbReference type="Proteomes" id="UP000009169">
    <property type="component" value="Unassembled WGS sequence"/>
</dbReference>
<name>F2Q1X9_TRIEC</name>